<dbReference type="InterPro" id="IPR005824">
    <property type="entry name" value="KOW"/>
</dbReference>
<evidence type="ECO:0000259" key="6">
    <source>
        <dbReference type="Pfam" id="PF00467"/>
    </source>
</evidence>
<comment type="similarity">
    <text evidence="1 5">Belongs to the universal ribosomal protein uL24 family.</text>
</comment>
<name>A0A497XLQ6_9AQUI</name>
<evidence type="ECO:0000256" key="3">
    <source>
        <dbReference type="ARBA" id="ARBA00023274"/>
    </source>
</evidence>
<evidence type="ECO:0000313" key="9">
    <source>
        <dbReference type="Proteomes" id="UP000267841"/>
    </source>
</evidence>
<dbReference type="InterPro" id="IPR041988">
    <property type="entry name" value="Ribosomal_uL24_KOW"/>
</dbReference>
<keyword evidence="3 5" id="KW-0687">Ribonucleoprotein</keyword>
<dbReference type="HAMAP" id="MF_01326_B">
    <property type="entry name" value="Ribosomal_uL24_B"/>
    <property type="match status" value="1"/>
</dbReference>
<comment type="caution">
    <text evidence="8">The sequence shown here is derived from an EMBL/GenBank/DDBJ whole genome shotgun (WGS) entry which is preliminary data.</text>
</comment>
<evidence type="ECO:0000313" key="8">
    <source>
        <dbReference type="EMBL" id="RLJ69806.1"/>
    </source>
</evidence>
<accession>A0A497XLQ6</accession>
<evidence type="ECO:0000256" key="4">
    <source>
        <dbReference type="ARBA" id="ARBA00035206"/>
    </source>
</evidence>
<comment type="function">
    <text evidence="5">One of two assembly initiator proteins, it binds directly to the 5'-end of the 23S rRNA, where it nucleates assembly of the 50S subunit.</text>
</comment>
<dbReference type="Pfam" id="PF17136">
    <property type="entry name" value="ribosomal_L24"/>
    <property type="match status" value="1"/>
</dbReference>
<sequence length="119" mass="13455">MAWKIKKGDTVLVVRGSKAKKGQSGKVVRVIPEKNRVIVEGVNLVKKHLKEIPNVREGGIVEVEAPIHVSNVMLVCPNCNKPTRVGFRLVEEKGVLRKYRFCKKCNENIDLVREKQLRG</sequence>
<dbReference type="AlphaFoldDB" id="A0A497XLQ6"/>
<dbReference type="InterPro" id="IPR003256">
    <property type="entry name" value="Ribosomal_uL24"/>
</dbReference>
<comment type="subunit">
    <text evidence="5">Part of the 50S ribosomal subunit.</text>
</comment>
<dbReference type="InterPro" id="IPR057264">
    <property type="entry name" value="Ribosomal_uL24_C"/>
</dbReference>
<dbReference type="Pfam" id="PF00467">
    <property type="entry name" value="KOW"/>
    <property type="match status" value="1"/>
</dbReference>
<keyword evidence="5" id="KW-0699">rRNA-binding</keyword>
<dbReference type="SUPFAM" id="SSF50104">
    <property type="entry name" value="Translation proteins SH3-like domain"/>
    <property type="match status" value="1"/>
</dbReference>
<evidence type="ECO:0000256" key="1">
    <source>
        <dbReference type="ARBA" id="ARBA00010618"/>
    </source>
</evidence>
<dbReference type="EMBL" id="RCCJ01000001">
    <property type="protein sequence ID" value="RLJ69806.1"/>
    <property type="molecule type" value="Genomic_DNA"/>
</dbReference>
<dbReference type="GO" id="GO:0003735">
    <property type="term" value="F:structural constituent of ribosome"/>
    <property type="evidence" value="ECO:0007669"/>
    <property type="project" value="InterPro"/>
</dbReference>
<reference evidence="8 9" key="1">
    <citation type="submission" date="2018-10" db="EMBL/GenBank/DDBJ databases">
        <title>Genomic Encyclopedia of Archaeal and Bacterial Type Strains, Phase II (KMG-II): from individual species to whole genera.</title>
        <authorList>
            <person name="Goeker M."/>
        </authorList>
    </citation>
    <scope>NUCLEOTIDE SEQUENCE [LARGE SCALE GENOMIC DNA]</scope>
    <source>
        <strain evidence="8 9">DSM 16510</strain>
    </source>
</reference>
<keyword evidence="9" id="KW-1185">Reference proteome</keyword>
<comment type="function">
    <text evidence="5">One of the proteins that surrounds the polypeptide exit tunnel on the outside of the subunit.</text>
</comment>
<feature type="domain" description="KOW" evidence="6">
    <location>
        <begin position="7"/>
        <end position="40"/>
    </location>
</feature>
<proteinExistence type="inferred from homology"/>
<dbReference type="Gene3D" id="2.30.30.30">
    <property type="match status" value="1"/>
</dbReference>
<dbReference type="RefSeq" id="WP_121008663.1">
    <property type="nucleotide sequence ID" value="NZ_RCCJ01000001.1"/>
</dbReference>
<dbReference type="GO" id="GO:1990904">
    <property type="term" value="C:ribonucleoprotein complex"/>
    <property type="evidence" value="ECO:0007669"/>
    <property type="project" value="UniProtKB-KW"/>
</dbReference>
<dbReference type="OrthoDB" id="9807419at2"/>
<feature type="domain" description="Large ribosomal subunit protein uL24 C-terminal" evidence="7">
    <location>
        <begin position="42"/>
        <end position="109"/>
    </location>
</feature>
<evidence type="ECO:0000259" key="7">
    <source>
        <dbReference type="Pfam" id="PF17136"/>
    </source>
</evidence>
<dbReference type="Proteomes" id="UP000267841">
    <property type="component" value="Unassembled WGS sequence"/>
</dbReference>
<keyword evidence="5" id="KW-0694">RNA-binding</keyword>
<dbReference type="InterPro" id="IPR014722">
    <property type="entry name" value="Rib_uL2_dom2"/>
</dbReference>
<dbReference type="GO" id="GO:0006412">
    <property type="term" value="P:translation"/>
    <property type="evidence" value="ECO:0007669"/>
    <property type="project" value="UniProtKB-UniRule"/>
</dbReference>
<dbReference type="InterPro" id="IPR008991">
    <property type="entry name" value="Translation_prot_SH3-like_sf"/>
</dbReference>
<gene>
    <name evidence="5" type="primary">rplX</name>
    <name evidence="8" type="ORF">BCF55_0062</name>
</gene>
<dbReference type="GO" id="GO:0005840">
    <property type="term" value="C:ribosome"/>
    <property type="evidence" value="ECO:0007669"/>
    <property type="project" value="UniProtKB-KW"/>
</dbReference>
<evidence type="ECO:0000256" key="2">
    <source>
        <dbReference type="ARBA" id="ARBA00022980"/>
    </source>
</evidence>
<dbReference type="CDD" id="cd06089">
    <property type="entry name" value="KOW_RPL26"/>
    <property type="match status" value="1"/>
</dbReference>
<protein>
    <recommendedName>
        <fullName evidence="4 5">Large ribosomal subunit protein uL24</fullName>
    </recommendedName>
</protein>
<dbReference type="GO" id="GO:0019843">
    <property type="term" value="F:rRNA binding"/>
    <property type="evidence" value="ECO:0007669"/>
    <property type="project" value="UniProtKB-UniRule"/>
</dbReference>
<keyword evidence="2 5" id="KW-0689">Ribosomal protein</keyword>
<dbReference type="PANTHER" id="PTHR12903">
    <property type="entry name" value="MITOCHONDRIAL RIBOSOMAL PROTEIN L24"/>
    <property type="match status" value="1"/>
</dbReference>
<organism evidence="8 9">
    <name type="scientific">Hydrogenivirga caldilitoris</name>
    <dbReference type="NCBI Taxonomy" id="246264"/>
    <lineage>
        <taxon>Bacteria</taxon>
        <taxon>Pseudomonadati</taxon>
        <taxon>Aquificota</taxon>
        <taxon>Aquificia</taxon>
        <taxon>Aquificales</taxon>
        <taxon>Aquificaceae</taxon>
        <taxon>Hydrogenivirga</taxon>
    </lineage>
</organism>
<evidence type="ECO:0000256" key="5">
    <source>
        <dbReference type="HAMAP-Rule" id="MF_01326"/>
    </source>
</evidence>
<dbReference type="NCBIfam" id="TIGR01079">
    <property type="entry name" value="rplX_bact"/>
    <property type="match status" value="1"/>
</dbReference>